<evidence type="ECO:0000259" key="3">
    <source>
        <dbReference type="Pfam" id="PF01648"/>
    </source>
</evidence>
<evidence type="ECO:0000313" key="5">
    <source>
        <dbReference type="Proteomes" id="UP001357452"/>
    </source>
</evidence>
<sequence>MPIFYQQEIDANARLGIWEIKEEESFFKQFVPIHREVTHPHKRLQHLAGRFLLKYLYPDFPSHLISIADTKKPFLPDETYHFSISHCGNYAAAIVSRHYRVGIDIEIPSDKVIKVQHKFVSDAEMAAIHPLTQEDFTRIWSAKEAVFKWYGNGKVDFKKDICLLSYANGDNTFRCLFKKNNSKLIIHTHAFPELCLSYLLGDSVS</sequence>
<dbReference type="InterPro" id="IPR008278">
    <property type="entry name" value="4-PPantetheinyl_Trfase_dom"/>
</dbReference>
<keyword evidence="5" id="KW-1185">Reference proteome</keyword>
<evidence type="ECO:0000256" key="2">
    <source>
        <dbReference type="ARBA" id="ARBA00022679"/>
    </source>
</evidence>
<dbReference type="SUPFAM" id="SSF56214">
    <property type="entry name" value="4'-phosphopantetheinyl transferase"/>
    <property type="match status" value="2"/>
</dbReference>
<protein>
    <submittedName>
        <fullName evidence="4">4'-phosphopantetheinyl transferase superfamily protein</fullName>
    </submittedName>
</protein>
<dbReference type="RefSeq" id="WP_330974524.1">
    <property type="nucleotide sequence ID" value="NZ_JAZGLY010000003.1"/>
</dbReference>
<accession>A0ABU7RGI5</accession>
<comment type="similarity">
    <text evidence="1">Belongs to the P-Pant transferase superfamily. Gsp/Sfp/HetI/AcpT family.</text>
</comment>
<organism evidence="4 5">
    <name type="scientific">Niabella digestorum</name>
    <dbReference type="NCBI Taxonomy" id="3117701"/>
    <lineage>
        <taxon>Bacteria</taxon>
        <taxon>Pseudomonadati</taxon>
        <taxon>Bacteroidota</taxon>
        <taxon>Chitinophagia</taxon>
        <taxon>Chitinophagales</taxon>
        <taxon>Chitinophagaceae</taxon>
        <taxon>Niabella</taxon>
    </lineage>
</organism>
<dbReference type="Gene3D" id="3.90.470.20">
    <property type="entry name" value="4'-phosphopantetheinyl transferase domain"/>
    <property type="match status" value="1"/>
</dbReference>
<name>A0ABU7RGI5_9BACT</name>
<dbReference type="GO" id="GO:0016740">
    <property type="term" value="F:transferase activity"/>
    <property type="evidence" value="ECO:0007669"/>
    <property type="project" value="UniProtKB-KW"/>
</dbReference>
<keyword evidence="2 4" id="KW-0808">Transferase</keyword>
<dbReference type="InterPro" id="IPR050559">
    <property type="entry name" value="P-Pant_transferase_sf"/>
</dbReference>
<dbReference type="EMBL" id="JAZGLY010000003">
    <property type="protein sequence ID" value="MEE6187115.1"/>
    <property type="molecule type" value="Genomic_DNA"/>
</dbReference>
<evidence type="ECO:0000256" key="1">
    <source>
        <dbReference type="ARBA" id="ARBA00010990"/>
    </source>
</evidence>
<dbReference type="Pfam" id="PF01648">
    <property type="entry name" value="ACPS"/>
    <property type="match status" value="1"/>
</dbReference>
<dbReference type="PANTHER" id="PTHR12215">
    <property type="entry name" value="PHOSPHOPANTETHEINE TRANSFERASE"/>
    <property type="match status" value="1"/>
</dbReference>
<comment type="caution">
    <text evidence="4">The sequence shown here is derived from an EMBL/GenBank/DDBJ whole genome shotgun (WGS) entry which is preliminary data.</text>
</comment>
<feature type="domain" description="4'-phosphopantetheinyl transferase" evidence="3">
    <location>
        <begin position="100"/>
        <end position="161"/>
    </location>
</feature>
<evidence type="ECO:0000313" key="4">
    <source>
        <dbReference type="EMBL" id="MEE6187115.1"/>
    </source>
</evidence>
<dbReference type="Proteomes" id="UP001357452">
    <property type="component" value="Unassembled WGS sequence"/>
</dbReference>
<dbReference type="InterPro" id="IPR037143">
    <property type="entry name" value="4-PPantetheinyl_Trfase_dom_sf"/>
</dbReference>
<gene>
    <name evidence="4" type="ORF">V2H41_07505</name>
</gene>
<dbReference type="PANTHER" id="PTHR12215:SF10">
    <property type="entry name" value="L-AMINOADIPATE-SEMIALDEHYDE DEHYDROGENASE-PHOSPHOPANTETHEINYL TRANSFERASE"/>
    <property type="match status" value="1"/>
</dbReference>
<reference evidence="4 5" key="1">
    <citation type="submission" date="2024-01" db="EMBL/GenBank/DDBJ databases">
        <title>Niabella digestum sp. nov., isolated from waste digestion system.</title>
        <authorList>
            <person name="Zhang L."/>
        </authorList>
    </citation>
    <scope>NUCLEOTIDE SEQUENCE [LARGE SCALE GENOMIC DNA]</scope>
    <source>
        <strain evidence="4 5">A18</strain>
    </source>
</reference>
<proteinExistence type="inferred from homology"/>